<reference evidence="1 2" key="1">
    <citation type="journal article" date="2014" name="Genome Announc.">
        <title>Draft genome sequence of Sclerotinia borealis, a psychrophilic plant pathogenic fungus.</title>
        <authorList>
            <person name="Mardanov A.V."/>
            <person name="Beletsky A.V."/>
            <person name="Kadnikov V.V."/>
            <person name="Ignatov A.N."/>
            <person name="Ravin N.V."/>
        </authorList>
    </citation>
    <scope>NUCLEOTIDE SEQUENCE [LARGE SCALE GENOMIC DNA]</scope>
    <source>
        <strain evidence="2">F-4157</strain>
    </source>
</reference>
<organism evidence="1 2">
    <name type="scientific">Sclerotinia borealis (strain F-4128)</name>
    <dbReference type="NCBI Taxonomy" id="1432307"/>
    <lineage>
        <taxon>Eukaryota</taxon>
        <taxon>Fungi</taxon>
        <taxon>Dikarya</taxon>
        <taxon>Ascomycota</taxon>
        <taxon>Pezizomycotina</taxon>
        <taxon>Leotiomycetes</taxon>
        <taxon>Helotiales</taxon>
        <taxon>Sclerotiniaceae</taxon>
        <taxon>Sclerotinia</taxon>
    </lineage>
</organism>
<dbReference type="AlphaFoldDB" id="W9CCL9"/>
<name>W9CCL9_SCLBF</name>
<gene>
    <name evidence="1" type="ORF">SBOR_7034</name>
</gene>
<dbReference type="OrthoDB" id="3513340at2759"/>
<evidence type="ECO:0000313" key="2">
    <source>
        <dbReference type="Proteomes" id="UP000019487"/>
    </source>
</evidence>
<sequence length="371" mass="42471">MSQRLLREIAMAKERGVDFWSGRADIESGLTSMAPSAGPADLTSADLSGNHLGKVIANLIKDNKVDMTVHKLVVEAVELLPKYKLQEIINDLFEDNRLVQTWFHSEFKSRSVIAEAKIWPHCDKVTKFAISPSYITMFHNAVIKLVRGNKLIIEGLKDKLLIKQEDGTFAIRKFAPDTSAEDFLGTTITSTRQDLKTQILAMARTVASQNLLESAANLDRTELRDLVVELIDKQKLTMEEIQEGLDFIEEKYSTTRKIVEAMEALPRHKLREVTIELIQSDHEYQRWLVDEWQRIFHDLEERYEGDPYEGDPYALIVFMDEHSSTSLRIMIVDMSVASTCIRNWLKDKLLTADEDGKLEIREFEPDSSPEI</sequence>
<evidence type="ECO:0000313" key="1">
    <source>
        <dbReference type="EMBL" id="ESZ92574.1"/>
    </source>
</evidence>
<keyword evidence="2" id="KW-1185">Reference proteome</keyword>
<dbReference type="HOGENOM" id="CLU_746305_0_0_1"/>
<dbReference type="EMBL" id="AYSA01000377">
    <property type="protein sequence ID" value="ESZ92574.1"/>
    <property type="molecule type" value="Genomic_DNA"/>
</dbReference>
<proteinExistence type="predicted"/>
<comment type="caution">
    <text evidence="1">The sequence shown here is derived from an EMBL/GenBank/DDBJ whole genome shotgun (WGS) entry which is preliminary data.</text>
</comment>
<accession>W9CCL9</accession>
<protein>
    <submittedName>
        <fullName evidence="1">Uncharacterized protein</fullName>
    </submittedName>
</protein>
<dbReference type="Proteomes" id="UP000019487">
    <property type="component" value="Unassembled WGS sequence"/>
</dbReference>